<evidence type="ECO:0000256" key="1">
    <source>
        <dbReference type="SAM" id="Phobius"/>
    </source>
</evidence>
<dbReference type="EMBL" id="MHQC01000046">
    <property type="protein sequence ID" value="OGZ93950.1"/>
    <property type="molecule type" value="Genomic_DNA"/>
</dbReference>
<accession>A0A1G2K640</accession>
<sequence length="312" mass="33403">MKKHIDAIIIALAILSIAGGWWAYSRIYYRPSLVQKDIKTVEGAVVDISAGTAEVSIKTPEGKAIELVLSPDMKVYDMKNAPVVFTALQRGMKLRVTGVFTKNDAMVPDSIAIIGNAAAGALGDFEVLKPELIIRGANLSKVELWAVPAGTGITEKDFIRLGDATLAAEDSAGQTWRFLIPKDPVSATSIFAKGFDGTGIEAGRVQLPFTGEAKVADALWGGEQDGHYTITEKDKGKTLTYGLTTRFTVILDGKKYPKEKLSCAPDGVIGSVSNIPSVALPLYAARFEGVQIGTCTLKDGVFSVTIKIREHD</sequence>
<name>A0A1G2K640_9BACT</name>
<comment type="caution">
    <text evidence="2">The sequence shown here is derived from an EMBL/GenBank/DDBJ whole genome shotgun (WGS) entry which is preliminary data.</text>
</comment>
<gene>
    <name evidence="2" type="ORF">A2633_00715</name>
</gene>
<dbReference type="AlphaFoldDB" id="A0A1G2K640"/>
<evidence type="ECO:0000313" key="3">
    <source>
        <dbReference type="Proteomes" id="UP000177152"/>
    </source>
</evidence>
<proteinExistence type="predicted"/>
<keyword evidence="1" id="KW-1133">Transmembrane helix</keyword>
<keyword evidence="1" id="KW-0472">Membrane</keyword>
<organism evidence="2 3">
    <name type="scientific">Candidatus Sungbacteria bacterium RIFCSPHIGHO2_01_FULL_47_32</name>
    <dbReference type="NCBI Taxonomy" id="1802264"/>
    <lineage>
        <taxon>Bacteria</taxon>
        <taxon>Candidatus Sungiibacteriota</taxon>
    </lineage>
</organism>
<dbReference type="Proteomes" id="UP000177152">
    <property type="component" value="Unassembled WGS sequence"/>
</dbReference>
<evidence type="ECO:0000313" key="2">
    <source>
        <dbReference type="EMBL" id="OGZ93950.1"/>
    </source>
</evidence>
<protein>
    <submittedName>
        <fullName evidence="2">Uncharacterized protein</fullName>
    </submittedName>
</protein>
<reference evidence="2 3" key="1">
    <citation type="journal article" date="2016" name="Nat. Commun.">
        <title>Thousands of microbial genomes shed light on interconnected biogeochemical processes in an aquifer system.</title>
        <authorList>
            <person name="Anantharaman K."/>
            <person name="Brown C.T."/>
            <person name="Hug L.A."/>
            <person name="Sharon I."/>
            <person name="Castelle C.J."/>
            <person name="Probst A.J."/>
            <person name="Thomas B.C."/>
            <person name="Singh A."/>
            <person name="Wilkins M.J."/>
            <person name="Karaoz U."/>
            <person name="Brodie E.L."/>
            <person name="Williams K.H."/>
            <person name="Hubbard S.S."/>
            <person name="Banfield J.F."/>
        </authorList>
    </citation>
    <scope>NUCLEOTIDE SEQUENCE [LARGE SCALE GENOMIC DNA]</scope>
</reference>
<keyword evidence="1" id="KW-0812">Transmembrane</keyword>
<feature type="transmembrane region" description="Helical" evidence="1">
    <location>
        <begin position="7"/>
        <end position="24"/>
    </location>
</feature>